<feature type="binding site" evidence="7">
    <location>
        <position position="182"/>
    </location>
    <ligand>
        <name>Zn(2+)</name>
        <dbReference type="ChEBI" id="CHEBI:29105"/>
        <label>2</label>
    </ligand>
</feature>
<dbReference type="Proteomes" id="UP001172036">
    <property type="component" value="Unassembled WGS sequence"/>
</dbReference>
<dbReference type="InterPro" id="IPR001719">
    <property type="entry name" value="AP_endonuc_2"/>
</dbReference>
<sequence length="288" mass="33230">MIIIGSHVSFKKPLMYLGALRQALSFGANTFMIYSGPPQNTKRLEIDSGNIQKTLEEMKIKQLSWNHLIGHAPYIINLSNPFIIKRTFAIDFLAQELNRFEQMKIPQMVLHPGNNLNRNKKEAIEWIASGINTIFKKTSNLKIKIALETMAGKGNEIGCCFQELRDIIDLIDDKKRISVCFDTCHVFDSGYDIKDHFELVMQDFDSIINLKYLSVFHINDSKNDLGSKKDRHANIGYGSIGFMPLMKIIYHPSFLHIPKILETPFINEEPPYKQEIDMIKQKKFNMIF</sequence>
<keyword evidence="7" id="KW-0540">Nuclease</keyword>
<dbReference type="PROSITE" id="PS00730">
    <property type="entry name" value="AP_NUCLEASE_F2_2"/>
    <property type="match status" value="1"/>
</dbReference>
<evidence type="ECO:0000259" key="8">
    <source>
        <dbReference type="Pfam" id="PF01261"/>
    </source>
</evidence>
<keyword evidence="4 7" id="KW-0378">Hydrolase</keyword>
<keyword evidence="3 7" id="KW-0227">DNA damage</keyword>
<feature type="binding site" evidence="7">
    <location>
        <position position="217"/>
    </location>
    <ligand>
        <name>Zn(2+)</name>
        <dbReference type="ChEBI" id="CHEBI:29105"/>
        <label>2</label>
    </ligand>
</feature>
<accession>A0ABT9DDP6</accession>
<evidence type="ECO:0000256" key="7">
    <source>
        <dbReference type="HAMAP-Rule" id="MF_00152"/>
    </source>
</evidence>
<dbReference type="InterPro" id="IPR013022">
    <property type="entry name" value="Xyl_isomerase-like_TIM-brl"/>
</dbReference>
<comment type="cofactor">
    <cofactor evidence="7">
        <name>Zn(2+)</name>
        <dbReference type="ChEBI" id="CHEBI:29105"/>
    </cofactor>
    <text evidence="7">Binds 3 Zn(2+) ions.</text>
</comment>
<dbReference type="PROSITE" id="PS00731">
    <property type="entry name" value="AP_NUCLEASE_F2_3"/>
    <property type="match status" value="1"/>
</dbReference>
<dbReference type="PROSITE" id="PS51432">
    <property type="entry name" value="AP_NUCLEASE_F2_4"/>
    <property type="match status" value="1"/>
</dbReference>
<comment type="catalytic activity">
    <reaction evidence="7">
        <text>Endonucleolytic cleavage to 5'-phosphooligonucleotide end-products.</text>
        <dbReference type="EC" id="3.1.21.2"/>
    </reaction>
</comment>
<comment type="similarity">
    <text evidence="1 7">Belongs to the AP endonuclease 2 family.</text>
</comment>
<dbReference type="InterPro" id="IPR018246">
    <property type="entry name" value="AP_endonuc_F2_Zn_BS"/>
</dbReference>
<proteinExistence type="inferred from homology"/>
<dbReference type="GO" id="GO:0008833">
    <property type="term" value="F:deoxyribonuclease IV (phage-T4-induced) activity"/>
    <property type="evidence" value="ECO:0007669"/>
    <property type="project" value="UniProtKB-EC"/>
</dbReference>
<protein>
    <recommendedName>
        <fullName evidence="7">Probable endonuclease 4</fullName>
        <ecNumber evidence="7">3.1.21.2</ecNumber>
    </recommendedName>
    <alternativeName>
        <fullName evidence="7">Endodeoxyribonuclease IV</fullName>
    </alternativeName>
    <alternativeName>
        <fullName evidence="7">Endonuclease IV</fullName>
    </alternativeName>
</protein>
<evidence type="ECO:0000256" key="6">
    <source>
        <dbReference type="ARBA" id="ARBA00023204"/>
    </source>
</evidence>
<evidence type="ECO:0000256" key="4">
    <source>
        <dbReference type="ARBA" id="ARBA00022801"/>
    </source>
</evidence>
<dbReference type="SMART" id="SM00518">
    <property type="entry name" value="AP2Ec"/>
    <property type="match status" value="1"/>
</dbReference>
<dbReference type="PANTHER" id="PTHR21445:SF0">
    <property type="entry name" value="APURINIC-APYRIMIDINIC ENDONUCLEASE"/>
    <property type="match status" value="1"/>
</dbReference>
<evidence type="ECO:0000313" key="9">
    <source>
        <dbReference type="EMBL" id="MDO8168162.1"/>
    </source>
</evidence>
<dbReference type="InterPro" id="IPR036237">
    <property type="entry name" value="Xyl_isomerase-like_sf"/>
</dbReference>
<dbReference type="Gene3D" id="3.20.20.150">
    <property type="entry name" value="Divalent-metal-dependent TIM barrel enzymes"/>
    <property type="match status" value="1"/>
</dbReference>
<dbReference type="EC" id="3.1.21.2" evidence="7"/>
<evidence type="ECO:0000256" key="5">
    <source>
        <dbReference type="ARBA" id="ARBA00022833"/>
    </source>
</evidence>
<dbReference type="HAMAP" id="MF_00152">
    <property type="entry name" value="Nfo"/>
    <property type="match status" value="1"/>
</dbReference>
<dbReference type="PANTHER" id="PTHR21445">
    <property type="entry name" value="ENDONUCLEASE IV ENDODEOXYRIBONUCLEASE IV"/>
    <property type="match status" value="1"/>
</dbReference>
<feature type="binding site" evidence="7">
    <location>
        <position position="262"/>
    </location>
    <ligand>
        <name>Zn(2+)</name>
        <dbReference type="ChEBI" id="CHEBI:29105"/>
        <label>2</label>
    </ligand>
</feature>
<gene>
    <name evidence="7" type="primary">nfo</name>
    <name evidence="9" type="ORF">OC680_01560</name>
</gene>
<keyword evidence="2 7" id="KW-0479">Metal-binding</keyword>
<dbReference type="Pfam" id="PF01261">
    <property type="entry name" value="AP_endonuc_2"/>
    <property type="match status" value="1"/>
</dbReference>
<feature type="binding site" evidence="7">
    <location>
        <position position="148"/>
    </location>
    <ligand>
        <name>Zn(2+)</name>
        <dbReference type="ChEBI" id="CHEBI:29105"/>
        <label>2</label>
    </ligand>
</feature>
<keyword evidence="10" id="KW-1185">Reference proteome</keyword>
<evidence type="ECO:0000256" key="1">
    <source>
        <dbReference type="ARBA" id="ARBA00005340"/>
    </source>
</evidence>
<feature type="binding site" evidence="7">
    <location>
        <position position="148"/>
    </location>
    <ligand>
        <name>Zn(2+)</name>
        <dbReference type="ChEBI" id="CHEBI:29105"/>
        <label>1</label>
    </ligand>
</feature>
<feature type="binding site" evidence="7">
    <location>
        <position position="230"/>
    </location>
    <ligand>
        <name>Zn(2+)</name>
        <dbReference type="ChEBI" id="CHEBI:29105"/>
        <label>3</label>
    </ligand>
</feature>
<evidence type="ECO:0000313" key="10">
    <source>
        <dbReference type="Proteomes" id="UP001172036"/>
    </source>
</evidence>
<comment type="function">
    <text evidence="7">Endonuclease IV plays a role in DNA repair. It cleaves phosphodiester bonds at apurinic or apyrimidinic (AP) sites, generating a 3'-hydroxyl group and a 5'-terminal sugar phosphate.</text>
</comment>
<feature type="binding site" evidence="7">
    <location>
        <position position="232"/>
    </location>
    <ligand>
        <name>Zn(2+)</name>
        <dbReference type="ChEBI" id="CHEBI:29105"/>
        <label>3</label>
    </ligand>
</feature>
<dbReference type="NCBIfam" id="NF002196">
    <property type="entry name" value="PRK01060.1-1"/>
    <property type="match status" value="1"/>
</dbReference>
<keyword evidence="7" id="KW-0255">Endonuclease</keyword>
<reference evidence="9 10" key="1">
    <citation type="journal article" date="2023" name="Int. J. Syst. Evol. Microbiol.">
        <title>The observation of taxonomic boundaries for the 16SrII and 16SrXXV phytoplasmas using genome-based delimitation.</title>
        <authorList>
            <person name="Rodrigues Jardim B."/>
            <person name="Tran-Nguyen L.T.T."/>
            <person name="Gambley C."/>
            <person name="Al-Sadi A.M."/>
            <person name="Al-Subhi A.M."/>
            <person name="Foissac X."/>
            <person name="Salar P."/>
            <person name="Cai H."/>
            <person name="Yang J.Y."/>
            <person name="Davis R."/>
            <person name="Jones L."/>
            <person name="Rodoni B."/>
            <person name="Constable F.E."/>
        </authorList>
    </citation>
    <scope>NUCLEOTIDE SEQUENCE [LARGE SCALE GENOMIC DNA]</scope>
    <source>
        <strain evidence="9">BAWM-155c</strain>
    </source>
</reference>
<evidence type="ECO:0000256" key="2">
    <source>
        <dbReference type="ARBA" id="ARBA00022723"/>
    </source>
</evidence>
<feature type="binding site" evidence="7">
    <location>
        <position position="111"/>
    </location>
    <ligand>
        <name>Zn(2+)</name>
        <dbReference type="ChEBI" id="CHEBI:29105"/>
        <label>1</label>
    </ligand>
</feature>
<dbReference type="NCBIfam" id="TIGR00587">
    <property type="entry name" value="nfo"/>
    <property type="match status" value="1"/>
</dbReference>
<dbReference type="EMBL" id="JAOSID010000005">
    <property type="protein sequence ID" value="MDO8168162.1"/>
    <property type="molecule type" value="Genomic_DNA"/>
</dbReference>
<keyword evidence="5 7" id="KW-0862">Zinc</keyword>
<feature type="binding site" evidence="7">
    <location>
        <position position="185"/>
    </location>
    <ligand>
        <name>Zn(2+)</name>
        <dbReference type="ChEBI" id="CHEBI:29105"/>
        <label>3</label>
    </ligand>
</feature>
<organism evidence="9 10">
    <name type="scientific">Candidatus Phytoplasma melaleucae</name>
    <dbReference type="NCBI Taxonomy" id="2982630"/>
    <lineage>
        <taxon>Bacteria</taxon>
        <taxon>Bacillati</taxon>
        <taxon>Mycoplasmatota</taxon>
        <taxon>Mollicutes</taxon>
        <taxon>Acholeplasmatales</taxon>
        <taxon>Acholeplasmataceae</taxon>
        <taxon>Candidatus Phytoplasma</taxon>
    </lineage>
</organism>
<dbReference type="SUPFAM" id="SSF51658">
    <property type="entry name" value="Xylose isomerase-like"/>
    <property type="match status" value="1"/>
</dbReference>
<dbReference type="CDD" id="cd00019">
    <property type="entry name" value="AP2Ec"/>
    <property type="match status" value="1"/>
</dbReference>
<keyword evidence="6 7" id="KW-0234">DNA repair</keyword>
<name>A0ABT9DDP6_9MOLU</name>
<feature type="binding site" evidence="7">
    <location>
        <position position="71"/>
    </location>
    <ligand>
        <name>Zn(2+)</name>
        <dbReference type="ChEBI" id="CHEBI:29105"/>
        <label>1</label>
    </ligand>
</feature>
<comment type="caution">
    <text evidence="9">The sequence shown here is derived from an EMBL/GenBank/DDBJ whole genome shotgun (WGS) entry which is preliminary data.</text>
</comment>
<evidence type="ECO:0000256" key="3">
    <source>
        <dbReference type="ARBA" id="ARBA00022763"/>
    </source>
</evidence>
<dbReference type="RefSeq" id="WP_304515367.1">
    <property type="nucleotide sequence ID" value="NZ_JAOSID010000005.1"/>
</dbReference>
<feature type="domain" description="Xylose isomerase-like TIM barrel" evidence="8">
    <location>
        <begin position="21"/>
        <end position="281"/>
    </location>
</feature>